<dbReference type="PROSITE" id="PS51904">
    <property type="entry name" value="GLYCOSYL_HYDROL_F25_2"/>
    <property type="match status" value="1"/>
</dbReference>
<dbReference type="InterPro" id="IPR017853">
    <property type="entry name" value="GH"/>
</dbReference>
<dbReference type="Gene3D" id="3.20.20.80">
    <property type="entry name" value="Glycosidases"/>
    <property type="match status" value="1"/>
</dbReference>
<evidence type="ECO:0000313" key="3">
    <source>
        <dbReference type="Proteomes" id="UP001197974"/>
    </source>
</evidence>
<dbReference type="SUPFAM" id="SSF51445">
    <property type="entry name" value="(Trans)glycosidases"/>
    <property type="match status" value="1"/>
</dbReference>
<dbReference type="Proteomes" id="UP001197974">
    <property type="component" value="Chromosome"/>
</dbReference>
<name>A0ABY9K0U2_9BACI</name>
<keyword evidence="2" id="KW-0378">Hydrolase</keyword>
<evidence type="ECO:0000313" key="2">
    <source>
        <dbReference type="EMBL" id="WLR44310.1"/>
    </source>
</evidence>
<dbReference type="CDD" id="cd06523">
    <property type="entry name" value="GH25_PlyB-like"/>
    <property type="match status" value="1"/>
</dbReference>
<protein>
    <submittedName>
        <fullName evidence="2">Glycoside hydrolase family 25 protein</fullName>
    </submittedName>
</protein>
<accession>A0ABY9K0U2</accession>
<dbReference type="InterPro" id="IPR002053">
    <property type="entry name" value="Glyco_hydro_25"/>
</dbReference>
<comment type="similarity">
    <text evidence="1">Belongs to the glycosyl hydrolase 25 family.</text>
</comment>
<dbReference type="GO" id="GO:0016787">
    <property type="term" value="F:hydrolase activity"/>
    <property type="evidence" value="ECO:0007669"/>
    <property type="project" value="UniProtKB-KW"/>
</dbReference>
<dbReference type="PANTHER" id="PTHR34135">
    <property type="entry name" value="LYSOZYME"/>
    <property type="match status" value="1"/>
</dbReference>
<proteinExistence type="inferred from homology"/>
<dbReference type="Pfam" id="PF01183">
    <property type="entry name" value="Glyco_hydro_25"/>
    <property type="match status" value="1"/>
</dbReference>
<keyword evidence="3" id="KW-1185">Reference proteome</keyword>
<gene>
    <name evidence="2" type="ORF">LC087_10325</name>
</gene>
<sequence>MNYAKLASQVSLAIIRTQYGSLTIDRHYKQHHDEFKKRGVPTAAYAWVRGVNVNDMEVEATDFYSRTKSLNSTFWWLDVEEESMKDMRAGVSAYVKKLRSLGAKKVGIYVCHHWYKRLNLDEVDAVWIPHYGRNDGTPNSKPSFPCDLHEYTDKGRLDGYASNFDLNRILSN</sequence>
<evidence type="ECO:0000256" key="1">
    <source>
        <dbReference type="ARBA" id="ARBA00010646"/>
    </source>
</evidence>
<reference evidence="2 3" key="1">
    <citation type="submission" date="2023-06" db="EMBL/GenBank/DDBJ databases">
        <title>Five Gram-positive bacteria isolated from mangrove sediments in Shenzhen, Guangdong, China.</title>
        <authorList>
            <person name="Yu S."/>
            <person name="Zheng W."/>
            <person name="Huang Y."/>
        </authorList>
    </citation>
    <scope>NUCLEOTIDE SEQUENCE [LARGE SCALE GENOMIC DNA]</scope>
    <source>
        <strain evidence="2 3">SaN35-3</strain>
    </source>
</reference>
<organism evidence="2 3">
    <name type="scientific">Bacillus carboniphilus</name>
    <dbReference type="NCBI Taxonomy" id="86663"/>
    <lineage>
        <taxon>Bacteria</taxon>
        <taxon>Bacillati</taxon>
        <taxon>Bacillota</taxon>
        <taxon>Bacilli</taxon>
        <taxon>Bacillales</taxon>
        <taxon>Bacillaceae</taxon>
        <taxon>Bacillus</taxon>
    </lineage>
</organism>
<dbReference type="PANTHER" id="PTHR34135:SF1">
    <property type="entry name" value="GLYCOSYL HYDROLASE FAMILY 25"/>
    <property type="match status" value="1"/>
</dbReference>
<dbReference type="EMBL" id="CP129013">
    <property type="protein sequence ID" value="WLR44310.1"/>
    <property type="molecule type" value="Genomic_DNA"/>
</dbReference>